<accession>A0A8X6HR89</accession>
<evidence type="ECO:0000313" key="4">
    <source>
        <dbReference type="EMBL" id="GFR26168.1"/>
    </source>
</evidence>
<name>A0A8X6HR89_TRICU</name>
<evidence type="ECO:0000313" key="5">
    <source>
        <dbReference type="Proteomes" id="UP000887116"/>
    </source>
</evidence>
<proteinExistence type="predicted"/>
<gene>
    <name evidence="1" type="primary">Wxf_01114</name>
    <name evidence="2" type="ORF">TNCT_309291</name>
    <name evidence="3" type="ORF">TNCT_330511</name>
    <name evidence="4" type="ORF">TNCT_439621</name>
    <name evidence="1" type="ORF">TNCT_539391</name>
</gene>
<dbReference type="EMBL" id="BMAO01018616">
    <property type="protein sequence ID" value="GFR24771.1"/>
    <property type="molecule type" value="Genomic_DNA"/>
</dbReference>
<evidence type="ECO:0000313" key="3">
    <source>
        <dbReference type="EMBL" id="GFR24771.1"/>
    </source>
</evidence>
<dbReference type="EMBL" id="BMAO01018815">
    <property type="protein sequence ID" value="GFR26168.1"/>
    <property type="molecule type" value="Genomic_DNA"/>
</dbReference>
<organism evidence="1 5">
    <name type="scientific">Trichonephila clavata</name>
    <name type="common">Joro spider</name>
    <name type="synonym">Nephila clavata</name>
    <dbReference type="NCBI Taxonomy" id="2740835"/>
    <lineage>
        <taxon>Eukaryota</taxon>
        <taxon>Metazoa</taxon>
        <taxon>Ecdysozoa</taxon>
        <taxon>Arthropoda</taxon>
        <taxon>Chelicerata</taxon>
        <taxon>Arachnida</taxon>
        <taxon>Araneae</taxon>
        <taxon>Araneomorphae</taxon>
        <taxon>Entelegynae</taxon>
        <taxon>Araneoidea</taxon>
        <taxon>Nephilidae</taxon>
        <taxon>Trichonephila</taxon>
    </lineage>
</organism>
<dbReference type="AlphaFoldDB" id="A0A8X6HR89"/>
<sequence length="173" mass="19758">MDVMVRQEVLGEQLVKIQHKQSLANSLEQTTMLHEVTSVIELVGWTMQGTTEVKEWSPEIPEDIEDDMFMAMEDSMKDNVKASYHSLYRDLRPCHVLKWTSSELGRSHAFLLRYVGTSQQRQELAEDAGEVGLIDSTQNVGKPRTRGSDQQYSNWNRDCYANTTEVGITCDIN</sequence>
<protein>
    <submittedName>
        <fullName evidence="1">Uncharacterized protein</fullName>
    </submittedName>
</protein>
<dbReference type="EMBL" id="BMAO01032093">
    <property type="protein sequence ID" value="GFQ79652.1"/>
    <property type="molecule type" value="Genomic_DNA"/>
</dbReference>
<keyword evidence="5" id="KW-1185">Reference proteome</keyword>
<reference evidence="1" key="1">
    <citation type="submission" date="2020-07" db="EMBL/GenBank/DDBJ databases">
        <title>Multicomponent nature underlies the extraordinary mechanical properties of spider dragline silk.</title>
        <authorList>
            <person name="Kono N."/>
            <person name="Nakamura H."/>
            <person name="Mori M."/>
            <person name="Yoshida Y."/>
            <person name="Ohtoshi R."/>
            <person name="Malay A.D."/>
            <person name="Moran D.A.P."/>
            <person name="Tomita M."/>
            <person name="Numata K."/>
            <person name="Arakawa K."/>
        </authorList>
    </citation>
    <scope>NUCLEOTIDE SEQUENCE</scope>
</reference>
<evidence type="ECO:0000313" key="1">
    <source>
        <dbReference type="EMBL" id="GFQ79652.1"/>
    </source>
</evidence>
<dbReference type="OrthoDB" id="6446051at2759"/>
<comment type="caution">
    <text evidence="1">The sequence shown here is derived from an EMBL/GenBank/DDBJ whole genome shotgun (WGS) entry which is preliminary data.</text>
</comment>
<dbReference type="Proteomes" id="UP000887116">
    <property type="component" value="Unassembled WGS sequence"/>
</dbReference>
<dbReference type="EMBL" id="BMAO01016386">
    <property type="protein sequence ID" value="GFR08177.1"/>
    <property type="molecule type" value="Genomic_DNA"/>
</dbReference>
<evidence type="ECO:0000313" key="2">
    <source>
        <dbReference type="EMBL" id="GFR08177.1"/>
    </source>
</evidence>